<evidence type="ECO:0000256" key="3">
    <source>
        <dbReference type="ARBA" id="ARBA00022553"/>
    </source>
</evidence>
<evidence type="ECO:0000313" key="11">
    <source>
        <dbReference type="Proteomes" id="UP000241587"/>
    </source>
</evidence>
<dbReference type="FunFam" id="3.40.50.980:FF:000001">
    <property type="entry name" value="Non-ribosomal peptide synthetase"/>
    <property type="match status" value="1"/>
</dbReference>
<keyword evidence="2" id="KW-0596">Phosphopantetheine</keyword>
<evidence type="ECO:0000256" key="5">
    <source>
        <dbReference type="ARBA" id="ARBA00022737"/>
    </source>
</evidence>
<dbReference type="SMART" id="SM00823">
    <property type="entry name" value="PKS_PP"/>
    <property type="match status" value="3"/>
</dbReference>
<dbReference type="InterPro" id="IPR036736">
    <property type="entry name" value="ACP-like_sf"/>
</dbReference>
<dbReference type="GO" id="GO:0016874">
    <property type="term" value="F:ligase activity"/>
    <property type="evidence" value="ECO:0007669"/>
    <property type="project" value="UniProtKB-KW"/>
</dbReference>
<protein>
    <submittedName>
        <fullName evidence="10">Apicidin F synthase</fullName>
    </submittedName>
</protein>
<keyword evidence="4" id="KW-0436">Ligase</keyword>
<dbReference type="Gene3D" id="3.30.300.30">
    <property type="match status" value="3"/>
</dbReference>
<evidence type="ECO:0000313" key="10">
    <source>
        <dbReference type="EMBL" id="PTD02193.1"/>
    </source>
</evidence>
<gene>
    <name evidence="10" type="ORF">FCULG_00012241</name>
</gene>
<dbReference type="FunFam" id="3.40.50.12780:FF:000014">
    <property type="entry name" value="Nonribosomal peptide synthetase 1"/>
    <property type="match status" value="1"/>
</dbReference>
<dbReference type="SUPFAM" id="SSF56801">
    <property type="entry name" value="Acetyl-CoA synthetase-like"/>
    <property type="match status" value="3"/>
</dbReference>
<feature type="non-terminal residue" evidence="10">
    <location>
        <position position="4430"/>
    </location>
</feature>
<dbReference type="FunFam" id="3.30.559.30:FF:000003">
    <property type="entry name" value="Nonribosomal peptide synthase SidD"/>
    <property type="match status" value="2"/>
</dbReference>
<dbReference type="Pfam" id="PF00550">
    <property type="entry name" value="PP-binding"/>
    <property type="match status" value="3"/>
</dbReference>
<dbReference type="InterPro" id="IPR042099">
    <property type="entry name" value="ANL_N_sf"/>
</dbReference>
<reference evidence="10 11" key="1">
    <citation type="submission" date="2018-02" db="EMBL/GenBank/DDBJ databases">
        <title>Fusarium culmorum secondary metabolites in fungal-bacterial-plant interactions.</title>
        <authorList>
            <person name="Schmidt R."/>
        </authorList>
    </citation>
    <scope>NUCLEOTIDE SEQUENCE [LARGE SCALE GENOMIC DNA]</scope>
    <source>
        <strain evidence="10 11">PV</strain>
    </source>
</reference>
<dbReference type="InterPro" id="IPR045851">
    <property type="entry name" value="AMP-bd_C_sf"/>
</dbReference>
<dbReference type="SUPFAM" id="SSF52777">
    <property type="entry name" value="CoA-dependent acyltransferases"/>
    <property type="match status" value="8"/>
</dbReference>
<dbReference type="PROSITE" id="PS00455">
    <property type="entry name" value="AMP_BINDING"/>
    <property type="match status" value="3"/>
</dbReference>
<dbReference type="OrthoDB" id="416786at2759"/>
<evidence type="ECO:0000256" key="1">
    <source>
        <dbReference type="ARBA" id="ARBA00005179"/>
    </source>
</evidence>
<feature type="domain" description="Carrier" evidence="9">
    <location>
        <begin position="3738"/>
        <end position="3811"/>
    </location>
</feature>
<dbReference type="EMBL" id="PVEM01000023">
    <property type="protein sequence ID" value="PTD02193.1"/>
    <property type="molecule type" value="Genomic_DNA"/>
</dbReference>
<dbReference type="GO" id="GO:0005737">
    <property type="term" value="C:cytoplasm"/>
    <property type="evidence" value="ECO:0007669"/>
    <property type="project" value="TreeGrafter"/>
</dbReference>
<sequence length="4430" mass="488891">GSCHLQRDPFRHYQHPSTPLSRARTSLFLHWGGAVLGPNDCGTLILYSLGLGSGCMSDRLFTTPDMRKNRQRLTLAASAVLKKEENEIDLEKPLVEQGGDMLSGVFFAGQCRELGLIVDIANASSMSLRDMALQLVDSNPELLRPRTAIDCRFASVPHTLLQSLYRNFGSSTGFTLDVDIPLTLNDVTKMLQRLVERHPILGGSAEPNDKTSYVLSKTVPSPILVPFESDKKANAEMRMLQEDSKSKVAVFSVMAFGEISRIKKLGFVANNAALDAQSWSILLHDIQAFPAGFDDLTTQSHTFPNWIESAFRGTDTTVETAGTTKLSVHSEISAEDSSPALSSCVFTLNPELTQAIQSEACHRTLRTEVQDVMFAALASTFRTQLPASARYLEIKDGRPQDEGNVWNSIVGCFDEIAELAYECHGDIFDACRSAKDSRKRSFLAPVHYASCQYNLILDTTWLNACIGTSSNGKMRLMGNEPGRYAAEALVKSMGGLCMTPFWQDKGLSFLVVSNTDFGSDEDLKINSEKFIKHLQDIAETLPNRAPWPTLSDFPHVSIDYPSLDRMFQQKLLRITQTPLADIHNIYPCTPIQENMLMGNSLDKDAYVCSFTARATTSGAFTHFDAAKWAEAWGRVVEKHSSLRTIFIESEGRPGYFEQVVLKRVAAPVDIMTGPSVPSKVEFQDFNVPHHLAIIQEGPGRCLMILTMSHAITDGHSAEVLLGDLCAEAVQSDGTGEEAFAYSEFALTEYQPTNTKVSDYWQDYLLKTQETILPVTREKSDFHDFNTVHSTMPVNVSSMDRICRRHNINLASVCQFAWGVVLRSRLGVDDVCFSYISSLRNKPLKGIMTAVGPLITTLLCSMNLEGERPVLDAIRAVDSEYVESLSHGKELSNITSPHRWCNTVMSFRRRLVQDDGGIPGLSYKLVKAFSPTNYDVSLIVSAGQSDLDIMLDYWGSRMDRDYAQSLLQIFQEVLHSIFRDIGSTVSGLELISQDDKNRILDRNRLVPKGLNRCVHELVNERIQKQPLAVAIDAWDGSLTYSELDNLTSRLAQYLSNIGVGPEVPVGICMDKSKLVPVTMLAILQAGGAVLPIGVEEPVARVEAILADATPVAIVGDGRQVTRLSELGTQVLNVVDILADMSSSLPSSTSTQETRATPETTAWIFYTSGSTGTPKGVLVEHRALATSMRAHGVALKVLPEDRVLQFAAHTFDVSLSELFTTLIFGGCVCIPDETNRVNDLAGAVNSLQANVLSLTSSMASTIRPRDVPMVRKLVLFGEEVKASVVEAWLGKADIYNAYGPTESSIFASVSKPFHSVDDLSNIGYPMSVNFWVTDPQNPGRLCPPGSPGELLIEGPLLARGYLNDDNKMSTAFIQDPSFASLLGLEKGRRFYRTGDLVRQNSDFSMSYLGRRDTQVKIRGQRLDVSEVEHWIVASLEGAVRAVVDLLPGATLFAAVEFSSHAFVVVSGDETILQTSDEFRHRFNQLKTALQGKLPSYMLPTFYVPFRRIPLTSSAKTDRKMVRLLVSQLDTTILQQYVSDDSNESDDLPLTKTEQKLKVLWANVLNVTHSSIGAGDHFLYRGGDSLMAIKLVEQARLESISMTVKDVLSFPRLKDLALTIDERSAVGTISSAQMANQHDPPAFSLWKPSSSDRETELADIAMLCGLGTEDIEDVYPCTSLQESMLAATQQRPTAYIVRQVYSLSDSIDLSHFKRIWDVLVQQAPAMRTHILLGQRSGSLQVLSKKPLTWHNHDDLDEYVAADQARAMATGQPLMRLALVQDKLKGVRYFVWTAHHSVYDGWSAQLIYKRLAALYLHEEVPAAVPFTRLIEYQQRIKDDGDINLGSYWRSQLGGDVPSAFPSMPSPFYQPKPVSLHRSEMNTSAFNPSMSGFSIADVLRAAWAMTLGQYLGTNDVVFGAILSGRNAPVAEITQLIAPTITTVPVRVTLDREAKVSSYLAAIQSQAVEMIPYEHTGLDEIKRLCPDLQPATDVNHAFVIEPPYAKDGDAHSILPGLELVDTALDAFDTFALTIQCQLPSKQDGSIKVEARFDTKVISDSQVAVLLRQFEHWVSQFLDETHHETQLKSLEEITTTDLAQIKKQNTRIPVRDMVCLHHLIRDVAKEQPDSPAVCAWDGDFTYEELWTNARRLAQHLSNLGVGPESRVAVCMDKSRWTVVSILGILESGGVVVMLRSQSPLDQAKALVADCQATAMLVNAGHTARFAGSGPRIVEVNDALLASLPDPTVSGPICPALNPGHPAWIVYTSGSTGLPKGCLLIHGGLATSLPAHGRATRWHKGSRTLQFASHEFDVTLQEIMTTLIFKGCVCIPSEYQRINSLSQAIKDMNVTQMVLTPTVASMINPVDVPCIAQLQVAGELIKPSVVERWIDHAEVVNIYGPSECSVYSSCGTPMQTIEDAPVIGYPLDNCNFWVTSTTDHNRLCPIGIPGELLIENSWQAWGYVNNPELTAQCFVVEPGFIKQLGLDGSGRRMYRTGDLVQQNPNGSYTYIGRMGSEVKFRGHRVDLGRIEYWIGKLLDGVQTITVDLVELDAGKKANDLVAVIDFTDDCDLYDLDQTEDIDGVAILTPSTKIRKALCRLRDGLTDKLPSYMVPTAFMPWKKIPFTSSGKTNRKAIRQLLTNLEAGSSLLQRYLADGDVKEVPQTRIGKQLQQLWAEVLSVKVDSIGSQDHFTRLGGDSLAAMKVVASARQVGLELSVTSIFTYPVLEDCARILEADQDSSLVKLPEEDPAPFELMPGDWSTGGFEDRLADFAAQCRIEDVYPCTPMQEALFAITARNPTAYTYRQVFRASGEDVDMVRFQTAWETVASILPILRTRIVLDQSGFLQTVIDQPLIWHIGGDLDSYIAADKLVGFEPGTPLLRCAIVEGGGAKYFVLTTHHSMFDKWSIEKIMYRYLIPAYFGQELPEAVPFPRFVRHVLNMDMDGASQFWTQTLEGVEPFTEFPSLPSVGFYEPKPTGLLSQTIRIDRVTKLETPFPSLLRSAWALTVSQYAGAEDVMFAVNLSGRSAPVADISELAAPTFTTVPVRVRINRSQRVRDFLDVVHHETIAMIPFEHIGLRNIKRFVPTFNPSDLRHLFLVHTAADDTLDDPSLQLPGFEQVRQKSETLDDYPLTILCKLDDCKGEAEVVARFDNAVVPADRIQSVLRQFEHNVVQLAASASSDDQTVGGLPLVSSYDLDRISAWNVTGPPSLGCVHDLFIRSLEISPDSQAVCSWDGEFTYRELDQAARILAQLLVAEGGVGTEVAVGLCMDKSRWAMVAVLAILYAGGAVVPLGVDLPPERISFILQDSSPSMVLCDEAKADIFQSLGYKIAVVNETEMDGLAKSYDRCNPNIPSTSVSAENMAWVIYTSGSTGVPKGVTLEHGGIYNIILNKGTTLGFDSITRTFQFAAFTFDVSIADPLMAWAFGGCVCLPSEDERMNDLVGSMNRLNANFTLLTASTAALITPSEVPLMTKLLLGGESNTPSLMEKWLLDSNITVGNSYGPAECSITSTINAKVTDKNGCNIIGKPIQGTQAWITDPHDYNRLVPIGAVGELLIEGPHVARGYRNDPVKTMAAFITDPRFTTDVGPKRHGRRMYRSGDLVRYTSDGNIEFLGRGDSQIKIRGQRVDLGEIESCIVKLVPKVRTALVEYLHLSEDQRALIAALEFHNVDKEQDVEGLVTWLKESLAQQLPAYMIPRAYLQIDMIPKTVSGKTNRTAIRQFMMNKYMQIADENSLNNFQTGKVDTESEYITRTLWAAVLGVDADKIDRHDNFFDIGGDSIIAMKLVAAAKVKGLQIRVLDIFENPVLFKMAVVAQHQTEMALEAVSPPPYYPFQLLDSDDNDIDTILEEFVCPVTGIGKESIQDVFPAPDAVAFGVAGALTAAQPEVNTFVLDAEGDLDLVRLQQSCVLLAHHIEAFRTAFAFDLSSGRLLQIVLKSYQHNVLVVRTRESLEDATERLFEKDIYHEPFRLGTPLVNMTILQEHNSRNTRVLLRMSHAIYDAMSLPIILRTLRNLYHKQDAYKPPLFSFAEYVADLNRHTGNTSYNYWRNLLQGSTMTEVIPTADSGGQNPVQMAFTNAKMIAVRKSKGDGITTSTIISCAWAHVLAQYTGKPDVVFGDTISGRNLVDPSISSTVVGCCATNVPMRVRFAGDSGEHSILQLLNQVRDQQRSRIPHEGVGVRSLTHECTDWSPEARFTSIVNHRPANDPVVKSISNQIDFQVSTITTENKPFMTWYDLAVISQENNGHIEMSLGYSTTGFHPETAQSLLEDLADTIQILLNAVSSQDEKLALLGTEAMPRSSSKLAKLRPVNGSKEQTPSKDKPTNGVSNDEPDNVTLSILDTIWFSIFTSNREGVGTLASDELTPDLRYLPFYKVGGDILDAAWFIALIQRRVKTSGRESNGDGILASNNQLTVDDVLRHPSAVEFAGLLKQKQVELI</sequence>
<dbReference type="InterPro" id="IPR009081">
    <property type="entry name" value="PP-bd_ACP"/>
</dbReference>
<dbReference type="InterPro" id="IPR023213">
    <property type="entry name" value="CAT-like_dom_sf"/>
</dbReference>
<comment type="similarity">
    <text evidence="7">Belongs to the NRP synthetase family.</text>
</comment>
<dbReference type="InterPro" id="IPR006162">
    <property type="entry name" value="Ppantetheine_attach_site"/>
</dbReference>
<dbReference type="CDD" id="cd19542">
    <property type="entry name" value="CT_NRPS-like"/>
    <property type="match status" value="2"/>
</dbReference>
<comment type="pathway">
    <text evidence="1">Secondary metabolite biosynthesis.</text>
</comment>
<evidence type="ECO:0000256" key="6">
    <source>
        <dbReference type="ARBA" id="ARBA00023235"/>
    </source>
</evidence>
<name>A0A2T4GF45_FUSCU</name>
<dbReference type="CDD" id="cd19545">
    <property type="entry name" value="FUM14_C_NRPS-like"/>
    <property type="match status" value="2"/>
</dbReference>
<dbReference type="PROSITE" id="PS00012">
    <property type="entry name" value="PHOSPHOPANTETHEINE"/>
    <property type="match status" value="2"/>
</dbReference>
<evidence type="ECO:0000256" key="8">
    <source>
        <dbReference type="SAM" id="MobiDB-lite"/>
    </source>
</evidence>
<dbReference type="GO" id="GO:0044550">
    <property type="term" value="P:secondary metabolite biosynthetic process"/>
    <property type="evidence" value="ECO:0007669"/>
    <property type="project" value="TreeGrafter"/>
</dbReference>
<dbReference type="InterPro" id="IPR020806">
    <property type="entry name" value="PKS_PP-bd"/>
</dbReference>
<dbReference type="CDD" id="cd05918">
    <property type="entry name" value="A_NRPS_SidN3_like"/>
    <property type="match status" value="3"/>
</dbReference>
<dbReference type="FunFam" id="1.10.1200.10:FF:000005">
    <property type="entry name" value="Nonribosomal peptide synthetase 1"/>
    <property type="match status" value="1"/>
</dbReference>
<dbReference type="Proteomes" id="UP000241587">
    <property type="component" value="Unassembled WGS sequence"/>
</dbReference>
<evidence type="ECO:0000259" key="9">
    <source>
        <dbReference type="PROSITE" id="PS50075"/>
    </source>
</evidence>
<comment type="caution">
    <text evidence="10">The sequence shown here is derived from an EMBL/GenBank/DDBJ whole genome shotgun (WGS) entry which is preliminary data.</text>
</comment>
<feature type="domain" description="Carrier" evidence="9">
    <location>
        <begin position="2654"/>
        <end position="2730"/>
    </location>
</feature>
<dbReference type="Gene3D" id="3.30.559.10">
    <property type="entry name" value="Chloramphenicol acetyltransferase-like domain"/>
    <property type="match status" value="4"/>
</dbReference>
<dbReference type="InterPro" id="IPR010071">
    <property type="entry name" value="AA_adenyl_dom"/>
</dbReference>
<dbReference type="GO" id="GO:0016853">
    <property type="term" value="F:isomerase activity"/>
    <property type="evidence" value="ECO:0007669"/>
    <property type="project" value="UniProtKB-KW"/>
</dbReference>
<dbReference type="FunFam" id="3.30.300.30:FF:000015">
    <property type="entry name" value="Nonribosomal peptide synthase SidD"/>
    <property type="match status" value="3"/>
</dbReference>
<dbReference type="Gene3D" id="3.40.50.12780">
    <property type="entry name" value="N-terminal domain of ligase-like"/>
    <property type="match status" value="3"/>
</dbReference>
<dbReference type="GO" id="GO:0031177">
    <property type="term" value="F:phosphopantetheine binding"/>
    <property type="evidence" value="ECO:0007669"/>
    <property type="project" value="InterPro"/>
</dbReference>
<evidence type="ECO:0000256" key="7">
    <source>
        <dbReference type="ARBA" id="ARBA00029454"/>
    </source>
</evidence>
<dbReference type="OMA" id="CQFEYST"/>
<dbReference type="PANTHER" id="PTHR45527">
    <property type="entry name" value="NONRIBOSOMAL PEPTIDE SYNTHETASE"/>
    <property type="match status" value="1"/>
</dbReference>
<dbReference type="NCBIfam" id="NF003417">
    <property type="entry name" value="PRK04813.1"/>
    <property type="match status" value="3"/>
</dbReference>
<feature type="region of interest" description="Disordered" evidence="8">
    <location>
        <begin position="4292"/>
        <end position="4324"/>
    </location>
</feature>
<organism evidence="10 11">
    <name type="scientific">Fusarium culmorum</name>
    <dbReference type="NCBI Taxonomy" id="5516"/>
    <lineage>
        <taxon>Eukaryota</taxon>
        <taxon>Fungi</taxon>
        <taxon>Dikarya</taxon>
        <taxon>Ascomycota</taxon>
        <taxon>Pezizomycotina</taxon>
        <taxon>Sordariomycetes</taxon>
        <taxon>Hypocreomycetidae</taxon>
        <taxon>Hypocreales</taxon>
        <taxon>Nectriaceae</taxon>
        <taxon>Fusarium</taxon>
    </lineage>
</organism>
<keyword evidence="3" id="KW-0597">Phosphoprotein</keyword>
<dbReference type="GO" id="GO:0043041">
    <property type="term" value="P:amino acid activation for nonribosomal peptide biosynthetic process"/>
    <property type="evidence" value="ECO:0007669"/>
    <property type="project" value="TreeGrafter"/>
</dbReference>
<dbReference type="InterPro" id="IPR020845">
    <property type="entry name" value="AMP-binding_CS"/>
</dbReference>
<proteinExistence type="inferred from homology"/>
<dbReference type="SUPFAM" id="SSF47336">
    <property type="entry name" value="ACP-like"/>
    <property type="match status" value="3"/>
</dbReference>
<evidence type="ECO:0000256" key="4">
    <source>
        <dbReference type="ARBA" id="ARBA00022598"/>
    </source>
</evidence>
<feature type="domain" description="Carrier" evidence="9">
    <location>
        <begin position="1545"/>
        <end position="1621"/>
    </location>
</feature>
<dbReference type="InterPro" id="IPR001242">
    <property type="entry name" value="Condensation_dom"/>
</dbReference>
<dbReference type="InterPro" id="IPR000873">
    <property type="entry name" value="AMP-dep_synth/lig_dom"/>
</dbReference>
<dbReference type="PANTHER" id="PTHR45527:SF16">
    <property type="entry name" value="NONRIBOSOMAL PEPTIDE SYNTHASE ATNA-RELATED"/>
    <property type="match status" value="1"/>
</dbReference>
<feature type="non-terminal residue" evidence="10">
    <location>
        <position position="1"/>
    </location>
</feature>
<dbReference type="Gene3D" id="3.30.559.30">
    <property type="entry name" value="Nonribosomal peptide synthetase, condensation domain"/>
    <property type="match status" value="4"/>
</dbReference>
<dbReference type="Pfam" id="PF00668">
    <property type="entry name" value="Condensation"/>
    <property type="match status" value="4"/>
</dbReference>
<dbReference type="Pfam" id="PF00501">
    <property type="entry name" value="AMP-binding"/>
    <property type="match status" value="3"/>
</dbReference>
<keyword evidence="5" id="KW-0677">Repeat</keyword>
<keyword evidence="6" id="KW-0413">Isomerase</keyword>
<evidence type="ECO:0000256" key="2">
    <source>
        <dbReference type="ARBA" id="ARBA00022450"/>
    </source>
</evidence>
<keyword evidence="11" id="KW-1185">Reference proteome</keyword>
<dbReference type="NCBIfam" id="TIGR01733">
    <property type="entry name" value="AA-adenyl-dom"/>
    <property type="match status" value="2"/>
</dbReference>
<dbReference type="PROSITE" id="PS50075">
    <property type="entry name" value="CARRIER"/>
    <property type="match status" value="3"/>
</dbReference>
<accession>A0A2T4GF45</accession>
<dbReference type="Gene3D" id="1.10.1200.10">
    <property type="entry name" value="ACP-like"/>
    <property type="match status" value="3"/>
</dbReference>